<dbReference type="Gene3D" id="3.40.50.10320">
    <property type="entry name" value="LmbE-like"/>
    <property type="match status" value="1"/>
</dbReference>
<evidence type="ECO:0000313" key="1">
    <source>
        <dbReference type="EMBL" id="ACM04871.1"/>
    </source>
</evidence>
<dbReference type="Pfam" id="PF02585">
    <property type="entry name" value="PIG-L"/>
    <property type="match status" value="1"/>
</dbReference>
<proteinExistence type="predicted"/>
<dbReference type="EMBL" id="CP001275">
    <property type="protein sequence ID" value="ACM04871.1"/>
    <property type="molecule type" value="Genomic_DNA"/>
</dbReference>
<dbReference type="eggNOG" id="COG2120">
    <property type="taxonomic scope" value="Bacteria"/>
</dbReference>
<dbReference type="STRING" id="309801.trd_0507"/>
<organism evidence="1 2">
    <name type="scientific">Thermomicrobium roseum (strain ATCC 27502 / DSM 5159 / P-2)</name>
    <dbReference type="NCBI Taxonomy" id="309801"/>
    <lineage>
        <taxon>Bacteria</taxon>
        <taxon>Pseudomonadati</taxon>
        <taxon>Thermomicrobiota</taxon>
        <taxon>Thermomicrobia</taxon>
        <taxon>Thermomicrobiales</taxon>
        <taxon>Thermomicrobiaceae</taxon>
        <taxon>Thermomicrobium</taxon>
    </lineage>
</organism>
<dbReference type="KEGG" id="tro:trd_0507"/>
<dbReference type="AlphaFoldDB" id="B9KYG1"/>
<dbReference type="Proteomes" id="UP000000447">
    <property type="component" value="Chromosome"/>
</dbReference>
<dbReference type="SUPFAM" id="SSF102588">
    <property type="entry name" value="LmbE-like"/>
    <property type="match status" value="1"/>
</dbReference>
<keyword evidence="2" id="KW-1185">Reference proteome</keyword>
<dbReference type="InterPro" id="IPR003737">
    <property type="entry name" value="GlcNAc_PI_deacetylase-related"/>
</dbReference>
<dbReference type="HOGENOM" id="CLU_082131_0_0_0"/>
<accession>B9KYG1</accession>
<gene>
    <name evidence="1" type="ordered locus">trd_0507</name>
</gene>
<dbReference type="InterPro" id="IPR024078">
    <property type="entry name" value="LmbE-like_dom_sf"/>
</dbReference>
<protein>
    <submittedName>
        <fullName evidence="1">MitC</fullName>
    </submittedName>
</protein>
<reference evidence="1 2" key="1">
    <citation type="journal article" date="2009" name="PLoS ONE">
        <title>Complete genome sequence of the aerobic CO-oxidizing thermophile Thermomicrobium roseum.</title>
        <authorList>
            <person name="Wu D."/>
            <person name="Raymond J."/>
            <person name="Wu M."/>
            <person name="Chatterji S."/>
            <person name="Ren Q."/>
            <person name="Graham J.E."/>
            <person name="Bryant D.A."/>
            <person name="Robb F."/>
            <person name="Colman A."/>
            <person name="Tallon L.J."/>
            <person name="Badger J.H."/>
            <person name="Madupu R."/>
            <person name="Ward N.L."/>
            <person name="Eisen J.A."/>
        </authorList>
    </citation>
    <scope>NUCLEOTIDE SEQUENCE [LARGE SCALE GENOMIC DNA]</scope>
    <source>
        <strain evidence="2">ATCC 27502 / DSM 5159 / P-2</strain>
    </source>
</reference>
<sequence length="280" mass="31767">MTLVSVMCELTADAIFLSPHFDDVPLSCGGTVALFAASGRKPVILTLFGGEPSEPLSFFAQQQHRWRGMDDRTAVQLRREEERAAAAELGATAHWFDVPDAIYRDARYNSDDELFGPLHPDDLVLVDELLDLVEEVIRSHAESPAIFVPLALGNHVDHQIARLLGTRLVERGFSVWAYEDQPYSAMPGSQAERDCTIQRWTAGPPWLVFLSEELFQRRLRAISHYRSQIAFVFRDLGPFDRVLRSYTLEVGRGQLAERFWELQPLSTVERAPEQRRGELC</sequence>
<name>B9KYG1_THERP</name>
<evidence type="ECO:0000313" key="2">
    <source>
        <dbReference type="Proteomes" id="UP000000447"/>
    </source>
</evidence>